<dbReference type="Proteomes" id="UP000001302">
    <property type="component" value="Chromosome"/>
</dbReference>
<feature type="signal peptide" evidence="2">
    <location>
        <begin position="1"/>
        <end position="25"/>
    </location>
</feature>
<evidence type="ECO:0000256" key="1">
    <source>
        <dbReference type="SAM" id="MobiDB-lite"/>
    </source>
</evidence>
<dbReference type="OrthoDB" id="65747at2"/>
<feature type="compositionally biased region" description="Acidic residues" evidence="1">
    <location>
        <begin position="49"/>
        <end position="58"/>
    </location>
</feature>
<dbReference type="HOGENOM" id="CLU_070067_0_0_5"/>
<feature type="compositionally biased region" description="Low complexity" evidence="1">
    <location>
        <begin position="34"/>
        <end position="47"/>
    </location>
</feature>
<feature type="region of interest" description="Disordered" evidence="1">
    <location>
        <begin position="28"/>
        <end position="72"/>
    </location>
</feature>
<dbReference type="STRING" id="314260.PB2503_13524"/>
<accession>E0THF0</accession>
<dbReference type="EMBL" id="CP002156">
    <property type="protein sequence ID" value="ADM10742.1"/>
    <property type="molecule type" value="Genomic_DNA"/>
</dbReference>
<name>E0THF0_PARBH</name>
<feature type="chain" id="PRO_5003140657" evidence="2">
    <location>
        <begin position="26"/>
        <end position="264"/>
    </location>
</feature>
<reference evidence="4" key="1">
    <citation type="submission" date="2010-08" db="EMBL/GenBank/DDBJ databases">
        <title>Genome sequence of Parvularcula bermudensis HTCC2503.</title>
        <authorList>
            <person name="Kang D.-M."/>
            <person name="Oh H.-M."/>
            <person name="Cho J.-C."/>
        </authorList>
    </citation>
    <scope>NUCLEOTIDE SEQUENCE [LARGE SCALE GENOMIC DNA]</scope>
    <source>
        <strain evidence="4">ATCC BAA-594 / HTCC2503 / KCTC 12087</strain>
    </source>
</reference>
<gene>
    <name evidence="3" type="ordered locus">PB2503_13524</name>
</gene>
<evidence type="ECO:0000256" key="2">
    <source>
        <dbReference type="SAM" id="SignalP"/>
    </source>
</evidence>
<keyword evidence="4" id="KW-1185">Reference proteome</keyword>
<dbReference type="KEGG" id="pbr:PB2503_13524"/>
<dbReference type="AlphaFoldDB" id="E0THF0"/>
<dbReference type="PROSITE" id="PS51257">
    <property type="entry name" value="PROKAR_LIPOPROTEIN"/>
    <property type="match status" value="1"/>
</dbReference>
<evidence type="ECO:0000313" key="3">
    <source>
        <dbReference type="EMBL" id="ADM10742.1"/>
    </source>
</evidence>
<protein>
    <submittedName>
        <fullName evidence="3">Uncharacterized conserved secreted protein</fullName>
    </submittedName>
</protein>
<proteinExistence type="predicted"/>
<reference evidence="3 4" key="2">
    <citation type="journal article" date="2011" name="J. Bacteriol.">
        <title>Complete genome sequence of strain HTCC2503T of Parvularcula bermudensis, the type species of the order "Parvularculales" in the class Alphaproteobacteria.</title>
        <authorList>
            <person name="Oh H.M."/>
            <person name="Kang I."/>
            <person name="Vergin K.L."/>
            <person name="Kang D."/>
            <person name="Rhee K.H."/>
            <person name="Giovannoni S.J."/>
            <person name="Cho J.C."/>
        </authorList>
    </citation>
    <scope>NUCLEOTIDE SEQUENCE [LARGE SCALE GENOMIC DNA]</scope>
    <source>
        <strain evidence="4">ATCC BAA-594 / HTCC2503 / KCTC 12087</strain>
    </source>
</reference>
<evidence type="ECO:0000313" key="4">
    <source>
        <dbReference type="Proteomes" id="UP000001302"/>
    </source>
</evidence>
<dbReference type="eggNOG" id="COG1555">
    <property type="taxonomic scope" value="Bacteria"/>
</dbReference>
<sequence>MASMKRWAGLGLGTALLGTSLVACGGDHGEAGESGEAAMTAAEPAGEMGEGEGGEGEGGEGSQASGGMDTLPVPKRLAFMSGHVEAGLALYRAGEPQLAAPHLLHPVSETHQAERAGLDALGFTPDVFAQVSTALEEGRPAEEIEPLLTAAEQNLADMAAAAGGQPAEIIRYLMDVMVEEYTVAVTDGQVTDPREYQDAYGFAVVAMDRAEDLDDAHRQDVKDELSTLIGYWPEGAPMAPAEPSPVGQIAAQASRVVLALPSTE</sequence>
<keyword evidence="2" id="KW-0732">Signal</keyword>
<organism evidence="3 4">
    <name type="scientific">Parvularcula bermudensis (strain ATCC BAA-594 / HTCC2503 / KCTC 12087)</name>
    <dbReference type="NCBI Taxonomy" id="314260"/>
    <lineage>
        <taxon>Bacteria</taxon>
        <taxon>Pseudomonadati</taxon>
        <taxon>Pseudomonadota</taxon>
        <taxon>Alphaproteobacteria</taxon>
        <taxon>Parvularculales</taxon>
        <taxon>Parvularculaceae</taxon>
        <taxon>Parvularcula</taxon>
    </lineage>
</organism>
<dbReference type="RefSeq" id="WP_013301716.1">
    <property type="nucleotide sequence ID" value="NC_014414.1"/>
</dbReference>